<evidence type="ECO:0000259" key="10">
    <source>
        <dbReference type="Pfam" id="PF12806"/>
    </source>
</evidence>
<dbReference type="InterPro" id="IPR052166">
    <property type="entry name" value="Diverse_Acyl-CoA_DH"/>
</dbReference>
<evidence type="ECO:0000313" key="12">
    <source>
        <dbReference type="Proteomes" id="UP000191931"/>
    </source>
</evidence>
<dbReference type="Gene3D" id="1.10.540.10">
    <property type="entry name" value="Acyl-CoA dehydrogenase/oxidase, N-terminal domain"/>
    <property type="match status" value="1"/>
</dbReference>
<dbReference type="PANTHER" id="PTHR42803">
    <property type="entry name" value="ACYL-COA DEHYDROGENASE"/>
    <property type="match status" value="1"/>
</dbReference>
<dbReference type="Pfam" id="PF02771">
    <property type="entry name" value="Acyl-CoA_dh_N"/>
    <property type="match status" value="1"/>
</dbReference>
<dbReference type="EC" id="1.3.8.1" evidence="11"/>
<dbReference type="Pfam" id="PF02770">
    <property type="entry name" value="Acyl-CoA_dh_M"/>
    <property type="match status" value="1"/>
</dbReference>
<dbReference type="GO" id="GO:0050660">
    <property type="term" value="F:flavin adenine dinucleotide binding"/>
    <property type="evidence" value="ECO:0007669"/>
    <property type="project" value="InterPro"/>
</dbReference>
<evidence type="ECO:0000256" key="6">
    <source>
        <dbReference type="RuleBase" id="RU362125"/>
    </source>
</evidence>
<dbReference type="Proteomes" id="UP000191931">
    <property type="component" value="Unassembled WGS sequence"/>
</dbReference>
<feature type="domain" description="Acyl-CoA oxidase/dehydrogenase middle" evidence="8">
    <location>
        <begin position="161"/>
        <end position="279"/>
    </location>
</feature>
<dbReference type="STRING" id="1246637.MTBBW1_60056"/>
<evidence type="ECO:0000259" key="8">
    <source>
        <dbReference type="Pfam" id="PF02770"/>
    </source>
</evidence>
<evidence type="ECO:0000313" key="11">
    <source>
        <dbReference type="EMBL" id="SLM32156.1"/>
    </source>
</evidence>
<gene>
    <name evidence="11" type="ORF">MTBBW1_60056</name>
</gene>
<dbReference type="GO" id="GO:0016937">
    <property type="term" value="F:short-chain fatty acyl-CoA dehydrogenase activity"/>
    <property type="evidence" value="ECO:0007669"/>
    <property type="project" value="UniProtKB-EC"/>
</dbReference>
<dbReference type="Gene3D" id="2.40.110.10">
    <property type="entry name" value="Butyryl-CoA Dehydrogenase, subunit A, domain 2"/>
    <property type="match status" value="1"/>
</dbReference>
<dbReference type="RefSeq" id="WP_080798014.1">
    <property type="nucleotide sequence ID" value="NZ_LT828540.1"/>
</dbReference>
<dbReference type="SUPFAM" id="SSF56645">
    <property type="entry name" value="Acyl-CoA dehydrogenase NM domain-like"/>
    <property type="match status" value="1"/>
</dbReference>
<reference evidence="11 12" key="1">
    <citation type="submission" date="2017-03" db="EMBL/GenBank/DDBJ databases">
        <authorList>
            <person name="Afonso C.L."/>
            <person name="Miller P.J."/>
            <person name="Scott M.A."/>
            <person name="Spackman E."/>
            <person name="Goraichik I."/>
            <person name="Dimitrov K.M."/>
            <person name="Suarez D.L."/>
            <person name="Swayne D.E."/>
        </authorList>
    </citation>
    <scope>NUCLEOTIDE SEQUENCE [LARGE SCALE GENOMIC DNA]</scope>
    <source>
        <strain evidence="11">PRJEB14757</strain>
    </source>
</reference>
<dbReference type="Pfam" id="PF00441">
    <property type="entry name" value="Acyl-CoA_dh_1"/>
    <property type="match status" value="1"/>
</dbReference>
<comment type="subunit">
    <text evidence="3">Homotetramer.</text>
</comment>
<dbReference type="Gene3D" id="1.20.140.10">
    <property type="entry name" value="Butyryl-CoA Dehydrogenase, subunit A, domain 3"/>
    <property type="match status" value="1"/>
</dbReference>
<dbReference type="AlphaFoldDB" id="A0A1W1HI79"/>
<protein>
    <submittedName>
        <fullName evidence="11">Acyl-CoA dehydrogenase family protein</fullName>
        <ecNumber evidence="11">1.3.8.1</ecNumber>
    </submittedName>
</protein>
<dbReference type="InterPro" id="IPR006091">
    <property type="entry name" value="Acyl-CoA_Oxase/DH_mid-dom"/>
</dbReference>
<dbReference type="OrthoDB" id="9765339at2"/>
<dbReference type="InterPro" id="IPR036250">
    <property type="entry name" value="AcylCo_DH-like_C"/>
</dbReference>
<accession>A0A1W1HI79</accession>
<keyword evidence="5 6" id="KW-0274">FAD</keyword>
<evidence type="ECO:0000256" key="5">
    <source>
        <dbReference type="ARBA" id="ARBA00022827"/>
    </source>
</evidence>
<dbReference type="InterPro" id="IPR037069">
    <property type="entry name" value="AcylCoA_DH/ox_N_sf"/>
</dbReference>
<comment type="cofactor">
    <cofactor evidence="1 6">
        <name>FAD</name>
        <dbReference type="ChEBI" id="CHEBI:57692"/>
    </cofactor>
</comment>
<dbReference type="Pfam" id="PF12806">
    <property type="entry name" value="Acyl-CoA_dh_C"/>
    <property type="match status" value="1"/>
</dbReference>
<evidence type="ECO:0000259" key="9">
    <source>
        <dbReference type="Pfam" id="PF02771"/>
    </source>
</evidence>
<evidence type="ECO:0000256" key="1">
    <source>
        <dbReference type="ARBA" id="ARBA00001974"/>
    </source>
</evidence>
<evidence type="ECO:0000256" key="4">
    <source>
        <dbReference type="ARBA" id="ARBA00022630"/>
    </source>
</evidence>
<proteinExistence type="inferred from homology"/>
<dbReference type="InterPro" id="IPR009075">
    <property type="entry name" value="AcylCo_DH/oxidase_C"/>
</dbReference>
<dbReference type="InterPro" id="IPR013786">
    <property type="entry name" value="AcylCoA_DH/ox_N"/>
</dbReference>
<dbReference type="SUPFAM" id="SSF47203">
    <property type="entry name" value="Acyl-CoA dehydrogenase C-terminal domain-like"/>
    <property type="match status" value="1"/>
</dbReference>
<dbReference type="InterPro" id="IPR046373">
    <property type="entry name" value="Acyl-CoA_Oxase/DH_mid-dom_sf"/>
</dbReference>
<dbReference type="InterPro" id="IPR025878">
    <property type="entry name" value="Acyl-CoA_dh-like_C_dom"/>
</dbReference>
<feature type="domain" description="Acyl-CoA dehydrogenase/oxidase N-terminal" evidence="9">
    <location>
        <begin position="38"/>
        <end position="156"/>
    </location>
</feature>
<feature type="domain" description="Acetyl-CoA dehydrogenase-like C-terminal" evidence="10">
    <location>
        <begin position="477"/>
        <end position="607"/>
    </location>
</feature>
<name>A0A1W1HI79_9BACT</name>
<organism evidence="11 12">
    <name type="scientific">Desulfamplus magnetovallimortis</name>
    <dbReference type="NCBI Taxonomy" id="1246637"/>
    <lineage>
        <taxon>Bacteria</taxon>
        <taxon>Pseudomonadati</taxon>
        <taxon>Thermodesulfobacteriota</taxon>
        <taxon>Desulfobacteria</taxon>
        <taxon>Desulfobacterales</taxon>
        <taxon>Desulfobacteraceae</taxon>
        <taxon>Desulfamplus</taxon>
    </lineage>
</organism>
<keyword evidence="12" id="KW-1185">Reference proteome</keyword>
<feature type="domain" description="Acyl-CoA dehydrogenase/oxidase C-terminal" evidence="7">
    <location>
        <begin position="294"/>
        <end position="460"/>
    </location>
</feature>
<comment type="similarity">
    <text evidence="2 6">Belongs to the acyl-CoA dehydrogenase family.</text>
</comment>
<evidence type="ECO:0000259" key="7">
    <source>
        <dbReference type="Pfam" id="PF00441"/>
    </source>
</evidence>
<dbReference type="PANTHER" id="PTHR42803:SF3">
    <property type="entry name" value="ACYL-COA DEHYDROGENASE-RELATED"/>
    <property type="match status" value="1"/>
</dbReference>
<sequence length="615" mass="68280">MSKFMSERNIRFMMKDVFNLPSLTEYPYYSSHNEKVFQMIIDAALKLADKMLYPVLGEMDKNEPCLENGEVRVHPVVKKLMKAYGEGGWISAGFPESHGGDQLPVSITGITRFIFASANYSASVYPELTAGAAELITTFGTEELIEAYVPMMLEGKWQGTMALTEPQAGSSLSDITTTAYPLTNSEKGGSEESDIRKVYKIKGQKTFISAGDHDGAENIIHLMLARIDGAPAGAKGISLFVVPKKRVDEKGRLIPNDVKVAAIYHKLGYRGAPITELSMGEKDDCFGWLVGQPNRGLAQMFQMMNEARLGVGMGATAIATAAYYAALDYTLQRPQGRPITQKDPSSPQISIIEHTDVKRMLLFQKSVVEGALSLIIQCCLYADLEKVTKGEEKEKYSLLLDLLTPVAKTWPSEQGILATSQAIQCFGGYGYCDDFPVEQYFRDSRIHPIHEGTTGIQGMDLLGRKIIMKEGGAAFLFINEVKKTIQSASSVPELEFHASKLEDAVKCLEEVMVFLLQVMHKKGVDHYLADATLFLEMFGILAISWQWLIQGVAAQKALSDSAACSRKDAFFYKGKIYAMNYFFRYELPKMRAIAVRLTDGDNLTVEMEKECFTNF</sequence>
<evidence type="ECO:0000256" key="2">
    <source>
        <dbReference type="ARBA" id="ARBA00009347"/>
    </source>
</evidence>
<keyword evidence="4 6" id="KW-0285">Flavoprotein</keyword>
<keyword evidence="6 11" id="KW-0560">Oxidoreductase</keyword>
<dbReference type="InterPro" id="IPR009100">
    <property type="entry name" value="AcylCoA_DH/oxidase_NM_dom_sf"/>
</dbReference>
<dbReference type="EMBL" id="FWEV01000303">
    <property type="protein sequence ID" value="SLM32156.1"/>
    <property type="molecule type" value="Genomic_DNA"/>
</dbReference>
<evidence type="ECO:0000256" key="3">
    <source>
        <dbReference type="ARBA" id="ARBA00011881"/>
    </source>
</evidence>